<dbReference type="Proteomes" id="UP000886998">
    <property type="component" value="Unassembled WGS sequence"/>
</dbReference>
<sequence length="128" mass="14971">MIRINTKRNEKLGSKHYWRVSKGIKNRIKHTKREGDVRTEQSVASFVIHSLFPSTLVSPFTICYSFSRFNDPFPKEDKSGEKPIFSTCSPPIHRPPRNWPNRSSTVERWVPAEPPLHWRLRVFSVCPP</sequence>
<evidence type="ECO:0000313" key="1">
    <source>
        <dbReference type="EMBL" id="GFS41423.1"/>
    </source>
</evidence>
<organism evidence="1 2">
    <name type="scientific">Trichonephila inaurata madagascariensis</name>
    <dbReference type="NCBI Taxonomy" id="2747483"/>
    <lineage>
        <taxon>Eukaryota</taxon>
        <taxon>Metazoa</taxon>
        <taxon>Ecdysozoa</taxon>
        <taxon>Arthropoda</taxon>
        <taxon>Chelicerata</taxon>
        <taxon>Arachnida</taxon>
        <taxon>Araneae</taxon>
        <taxon>Araneomorphae</taxon>
        <taxon>Entelegynae</taxon>
        <taxon>Araneoidea</taxon>
        <taxon>Nephilidae</taxon>
        <taxon>Trichonephila</taxon>
        <taxon>Trichonephila inaurata</taxon>
    </lineage>
</organism>
<accession>A0A8X6IDC5</accession>
<proteinExistence type="predicted"/>
<dbReference type="EMBL" id="BMAV01025425">
    <property type="protein sequence ID" value="GFS41423.1"/>
    <property type="molecule type" value="Genomic_DNA"/>
</dbReference>
<name>A0A8X6IDC5_9ARAC</name>
<reference evidence="1" key="1">
    <citation type="submission" date="2020-08" db="EMBL/GenBank/DDBJ databases">
        <title>Multicomponent nature underlies the extraordinary mechanical properties of spider dragline silk.</title>
        <authorList>
            <person name="Kono N."/>
            <person name="Nakamura H."/>
            <person name="Mori M."/>
            <person name="Yoshida Y."/>
            <person name="Ohtoshi R."/>
            <person name="Malay A.D."/>
            <person name="Moran D.A.P."/>
            <person name="Tomita M."/>
            <person name="Numata K."/>
            <person name="Arakawa K."/>
        </authorList>
    </citation>
    <scope>NUCLEOTIDE SEQUENCE</scope>
</reference>
<keyword evidence="2" id="KW-1185">Reference proteome</keyword>
<comment type="caution">
    <text evidence="1">The sequence shown here is derived from an EMBL/GenBank/DDBJ whole genome shotgun (WGS) entry which is preliminary data.</text>
</comment>
<evidence type="ECO:0000313" key="2">
    <source>
        <dbReference type="Proteomes" id="UP000886998"/>
    </source>
</evidence>
<protein>
    <submittedName>
        <fullName evidence="1">Uncharacterized protein</fullName>
    </submittedName>
</protein>
<gene>
    <name evidence="1" type="ORF">TNIN_152801</name>
</gene>
<dbReference type="AlphaFoldDB" id="A0A8X6IDC5"/>